<dbReference type="SUPFAM" id="SSF54928">
    <property type="entry name" value="RNA-binding domain, RBD"/>
    <property type="match status" value="1"/>
</dbReference>
<dbReference type="AlphaFoldDB" id="A0AAW1WMF1"/>
<dbReference type="FunFam" id="3.30.70.330:FF:001141">
    <property type="entry name" value="Ras GTPase-activating protein-binding protein 1"/>
    <property type="match status" value="1"/>
</dbReference>
<gene>
    <name evidence="6" type="ORF">M0R45_033267</name>
</gene>
<dbReference type="SMART" id="SM00360">
    <property type="entry name" value="RRM"/>
    <property type="match status" value="1"/>
</dbReference>
<dbReference type="GO" id="GO:1990904">
    <property type="term" value="C:ribonucleoprotein complex"/>
    <property type="evidence" value="ECO:0007669"/>
    <property type="project" value="TreeGrafter"/>
</dbReference>
<keyword evidence="1 2" id="KW-0694">RNA-binding</keyword>
<dbReference type="EMBL" id="JBEDUW010000006">
    <property type="protein sequence ID" value="KAK9924926.1"/>
    <property type="molecule type" value="Genomic_DNA"/>
</dbReference>
<dbReference type="FunFam" id="3.10.450.50:FF:000003">
    <property type="entry name" value="Nuclear transport factor 2 family protein"/>
    <property type="match status" value="1"/>
</dbReference>
<feature type="compositionally biased region" description="Low complexity" evidence="3">
    <location>
        <begin position="380"/>
        <end position="389"/>
    </location>
</feature>
<sequence>MALQTAIPSAQVVANAFIAQYYHILHHNPGHVYRFYQDSSVLSRPDSDGVMRSVTTMQGIDEKILSFDYKEYKAEIETADAQNSYKDGVIVLVTGCLTSKDNLKRKFAQSFFLAPQENGFFVLNDVFRYVEDGEQLKNHSINGVNDATAVLSNQEPEQTQALDPPAPDLETTQVEEDQNVIEKAYDTSGQERQSANEKESDTELPSYSNGNDVPVALESASTEEDAPKKSYASIVKVAKGSPGPNKVYVPTTTVKVAPKKTENSSPESAASASVPEASAPTSTSTLESSDTNEEAEGYSIYIRNLPSSVTADQLEVEFKKFGPIKQGGIQVRSKKLQEHCFGFVEFLSLSSMNSAIQASPITIGGRQAVIEIKRTNTRIGSSGSGRFPSGRGGFRNDSFRGHGNYGGGRSFVRSEYVNRAEFSGRGRGRAGRGRGDGYQQGRGRGSRPSGPKQNAISA</sequence>
<dbReference type="Gene3D" id="3.30.70.330">
    <property type="match status" value="1"/>
</dbReference>
<dbReference type="Gene3D" id="3.10.450.50">
    <property type="match status" value="1"/>
</dbReference>
<evidence type="ECO:0000256" key="2">
    <source>
        <dbReference type="PROSITE-ProRule" id="PRU00176"/>
    </source>
</evidence>
<feature type="region of interest" description="Disordered" evidence="3">
    <location>
        <begin position="257"/>
        <end position="293"/>
    </location>
</feature>
<dbReference type="GO" id="GO:0005829">
    <property type="term" value="C:cytosol"/>
    <property type="evidence" value="ECO:0007669"/>
    <property type="project" value="TreeGrafter"/>
</dbReference>
<feature type="domain" description="RRM" evidence="4">
    <location>
        <begin position="298"/>
        <end position="375"/>
    </location>
</feature>
<dbReference type="PANTHER" id="PTHR10693:SF52">
    <property type="entry name" value="RAS GTPASE-ACTIVATING BINDING-LIKE PROTEIN"/>
    <property type="match status" value="1"/>
</dbReference>
<dbReference type="PANTHER" id="PTHR10693">
    <property type="entry name" value="RAS GTPASE-ACTIVATING PROTEIN-BINDING PROTEIN"/>
    <property type="match status" value="1"/>
</dbReference>
<dbReference type="Pfam" id="PF02136">
    <property type="entry name" value="NTF2"/>
    <property type="match status" value="1"/>
</dbReference>
<evidence type="ECO:0000256" key="3">
    <source>
        <dbReference type="SAM" id="MobiDB-lite"/>
    </source>
</evidence>
<dbReference type="InterPro" id="IPR035979">
    <property type="entry name" value="RBD_domain_sf"/>
</dbReference>
<dbReference type="InterPro" id="IPR002075">
    <property type="entry name" value="NTF2_dom"/>
</dbReference>
<evidence type="ECO:0008006" key="8">
    <source>
        <dbReference type="Google" id="ProtNLM"/>
    </source>
</evidence>
<dbReference type="SUPFAM" id="SSF54427">
    <property type="entry name" value="NTF2-like"/>
    <property type="match status" value="1"/>
</dbReference>
<dbReference type="CDD" id="cd00780">
    <property type="entry name" value="NTF2"/>
    <property type="match status" value="1"/>
</dbReference>
<dbReference type="GO" id="GO:0003729">
    <property type="term" value="F:mRNA binding"/>
    <property type="evidence" value="ECO:0007669"/>
    <property type="project" value="TreeGrafter"/>
</dbReference>
<keyword evidence="7" id="KW-1185">Reference proteome</keyword>
<comment type="caution">
    <text evidence="6">The sequence shown here is derived from an EMBL/GenBank/DDBJ whole genome shotgun (WGS) entry which is preliminary data.</text>
</comment>
<proteinExistence type="predicted"/>
<evidence type="ECO:0000259" key="5">
    <source>
        <dbReference type="PROSITE" id="PS50177"/>
    </source>
</evidence>
<accession>A0AAW1WMF1</accession>
<dbReference type="PROSITE" id="PS50177">
    <property type="entry name" value="NTF2_DOMAIN"/>
    <property type="match status" value="1"/>
</dbReference>
<protein>
    <recommendedName>
        <fullName evidence="8">G3BP-like protein</fullName>
    </recommendedName>
</protein>
<dbReference type="Pfam" id="PF00076">
    <property type="entry name" value="RRM_1"/>
    <property type="match status" value="1"/>
</dbReference>
<evidence type="ECO:0000313" key="7">
    <source>
        <dbReference type="Proteomes" id="UP001457282"/>
    </source>
</evidence>
<evidence type="ECO:0000313" key="6">
    <source>
        <dbReference type="EMBL" id="KAK9924926.1"/>
    </source>
</evidence>
<reference evidence="6 7" key="1">
    <citation type="journal article" date="2023" name="G3 (Bethesda)">
        <title>A chromosome-length genome assembly and annotation of blackberry (Rubus argutus, cv. 'Hillquist').</title>
        <authorList>
            <person name="Bruna T."/>
            <person name="Aryal R."/>
            <person name="Dudchenko O."/>
            <person name="Sargent D.J."/>
            <person name="Mead D."/>
            <person name="Buti M."/>
            <person name="Cavallini A."/>
            <person name="Hytonen T."/>
            <person name="Andres J."/>
            <person name="Pham M."/>
            <person name="Weisz D."/>
            <person name="Mascagni F."/>
            <person name="Usai G."/>
            <person name="Natali L."/>
            <person name="Bassil N."/>
            <person name="Fernandez G.E."/>
            <person name="Lomsadze A."/>
            <person name="Armour M."/>
            <person name="Olukolu B."/>
            <person name="Poorten T."/>
            <person name="Britton C."/>
            <person name="Davik J."/>
            <person name="Ashrafi H."/>
            <person name="Aiden E.L."/>
            <person name="Borodovsky M."/>
            <person name="Worthington M."/>
        </authorList>
    </citation>
    <scope>NUCLEOTIDE SEQUENCE [LARGE SCALE GENOMIC DNA]</scope>
    <source>
        <strain evidence="6">PI 553951</strain>
    </source>
</reference>
<dbReference type="InterPro" id="IPR039539">
    <property type="entry name" value="Ras_GTPase_bind_prot"/>
</dbReference>
<feature type="domain" description="NTF2" evidence="5">
    <location>
        <begin position="13"/>
        <end position="129"/>
    </location>
</feature>
<dbReference type="InterPro" id="IPR000504">
    <property type="entry name" value="RRM_dom"/>
</dbReference>
<evidence type="ECO:0000256" key="1">
    <source>
        <dbReference type="ARBA" id="ARBA00022884"/>
    </source>
</evidence>
<feature type="region of interest" description="Disordered" evidence="3">
    <location>
        <begin position="423"/>
        <end position="458"/>
    </location>
</feature>
<dbReference type="InterPro" id="IPR032710">
    <property type="entry name" value="NTF2-like_dom_sf"/>
</dbReference>
<dbReference type="Proteomes" id="UP001457282">
    <property type="component" value="Unassembled WGS sequence"/>
</dbReference>
<dbReference type="InterPro" id="IPR012677">
    <property type="entry name" value="Nucleotide-bd_a/b_plait_sf"/>
</dbReference>
<evidence type="ECO:0000259" key="4">
    <source>
        <dbReference type="PROSITE" id="PS50102"/>
    </source>
</evidence>
<dbReference type="PROSITE" id="PS50102">
    <property type="entry name" value="RRM"/>
    <property type="match status" value="1"/>
</dbReference>
<dbReference type="InterPro" id="IPR018222">
    <property type="entry name" value="Nuclear_transport_factor_2_euk"/>
</dbReference>
<feature type="region of interest" description="Disordered" evidence="3">
    <location>
        <begin position="380"/>
        <end position="405"/>
    </location>
</feature>
<feature type="region of interest" description="Disordered" evidence="3">
    <location>
        <begin position="185"/>
        <end position="214"/>
    </location>
</feature>
<organism evidence="6 7">
    <name type="scientific">Rubus argutus</name>
    <name type="common">Southern blackberry</name>
    <dbReference type="NCBI Taxonomy" id="59490"/>
    <lineage>
        <taxon>Eukaryota</taxon>
        <taxon>Viridiplantae</taxon>
        <taxon>Streptophyta</taxon>
        <taxon>Embryophyta</taxon>
        <taxon>Tracheophyta</taxon>
        <taxon>Spermatophyta</taxon>
        <taxon>Magnoliopsida</taxon>
        <taxon>eudicotyledons</taxon>
        <taxon>Gunneridae</taxon>
        <taxon>Pentapetalae</taxon>
        <taxon>rosids</taxon>
        <taxon>fabids</taxon>
        <taxon>Rosales</taxon>
        <taxon>Rosaceae</taxon>
        <taxon>Rosoideae</taxon>
        <taxon>Rosoideae incertae sedis</taxon>
        <taxon>Rubus</taxon>
    </lineage>
</organism>
<feature type="compositionally biased region" description="Low complexity" evidence="3">
    <location>
        <begin position="264"/>
        <end position="289"/>
    </location>
</feature>
<dbReference type="CDD" id="cd00590">
    <property type="entry name" value="RRM_SF"/>
    <property type="match status" value="1"/>
</dbReference>
<name>A0AAW1WMF1_RUBAR</name>